<sequence length="95" mass="11235">MDFKLRRSEKSWKAPQQEQQFITDQRCDRVMIIGTLQHLQEHAADMQLRIGQLQLLHEHYFMISVTAHRALLIKILENCHMPDGSQLPIDCFDFT</sequence>
<protein>
    <submittedName>
        <fullName evidence="1">Uncharacterized protein</fullName>
    </submittedName>
</protein>
<reference evidence="1 2" key="1">
    <citation type="journal article" date="2019" name="Sci. Rep.">
        <title>Orb-weaving spider Araneus ventricosus genome elucidates the spidroin gene catalogue.</title>
        <authorList>
            <person name="Kono N."/>
            <person name="Nakamura H."/>
            <person name="Ohtoshi R."/>
            <person name="Moran D.A.P."/>
            <person name="Shinohara A."/>
            <person name="Yoshida Y."/>
            <person name="Fujiwara M."/>
            <person name="Mori M."/>
            <person name="Tomita M."/>
            <person name="Arakawa K."/>
        </authorList>
    </citation>
    <scope>NUCLEOTIDE SEQUENCE [LARGE SCALE GENOMIC DNA]</scope>
</reference>
<evidence type="ECO:0000313" key="1">
    <source>
        <dbReference type="EMBL" id="GBL95725.1"/>
    </source>
</evidence>
<keyword evidence="2" id="KW-1185">Reference proteome</keyword>
<dbReference type="Proteomes" id="UP000499080">
    <property type="component" value="Unassembled WGS sequence"/>
</dbReference>
<organism evidence="1 2">
    <name type="scientific">Araneus ventricosus</name>
    <name type="common">Orbweaver spider</name>
    <name type="synonym">Epeira ventricosa</name>
    <dbReference type="NCBI Taxonomy" id="182803"/>
    <lineage>
        <taxon>Eukaryota</taxon>
        <taxon>Metazoa</taxon>
        <taxon>Ecdysozoa</taxon>
        <taxon>Arthropoda</taxon>
        <taxon>Chelicerata</taxon>
        <taxon>Arachnida</taxon>
        <taxon>Araneae</taxon>
        <taxon>Araneomorphae</taxon>
        <taxon>Entelegynae</taxon>
        <taxon>Araneoidea</taxon>
        <taxon>Araneidae</taxon>
        <taxon>Araneus</taxon>
    </lineage>
</organism>
<name>A0A4Y2BW74_ARAVE</name>
<comment type="caution">
    <text evidence="1">The sequence shown here is derived from an EMBL/GenBank/DDBJ whole genome shotgun (WGS) entry which is preliminary data.</text>
</comment>
<proteinExistence type="predicted"/>
<dbReference type="AlphaFoldDB" id="A0A4Y2BW74"/>
<gene>
    <name evidence="1" type="ORF">AVEN_674_1</name>
</gene>
<accession>A0A4Y2BW74</accession>
<dbReference type="EMBL" id="BGPR01000114">
    <property type="protein sequence ID" value="GBL95725.1"/>
    <property type="molecule type" value="Genomic_DNA"/>
</dbReference>
<evidence type="ECO:0000313" key="2">
    <source>
        <dbReference type="Proteomes" id="UP000499080"/>
    </source>
</evidence>